<dbReference type="InterPro" id="IPR003837">
    <property type="entry name" value="GatC"/>
</dbReference>
<comment type="similarity">
    <text evidence="1">Belongs to the GatC family.</text>
</comment>
<dbReference type="EC" id="6.3.5.-" evidence="1"/>
<gene>
    <name evidence="1 2" type="primary">gatC</name>
    <name evidence="2" type="ORF">EJB06_30175</name>
</gene>
<name>A0A430HCV5_9BURK</name>
<dbReference type="GO" id="GO:0005524">
    <property type="term" value="F:ATP binding"/>
    <property type="evidence" value="ECO:0007669"/>
    <property type="project" value="UniProtKB-KW"/>
</dbReference>
<dbReference type="Pfam" id="PF02686">
    <property type="entry name" value="GatC"/>
    <property type="match status" value="1"/>
</dbReference>
<dbReference type="SUPFAM" id="SSF141000">
    <property type="entry name" value="Glu-tRNAGln amidotransferase C subunit"/>
    <property type="match status" value="1"/>
</dbReference>
<sequence length="100" mass="10920">MSLTLSEVERIAKLAQLEMDAAHAEIALVELNGIFALAEQMKDIDTTGVEPLSHPLAAILGKLPLRLRDDVVTEENAREAYQAPAPKTQDGLYLVPKVIE</sequence>
<comment type="caution">
    <text evidence="2">The sequence shown here is derived from an EMBL/GenBank/DDBJ whole genome shotgun (WGS) entry which is preliminary data.</text>
</comment>
<dbReference type="OrthoDB" id="9794326at2"/>
<dbReference type="InterPro" id="IPR036113">
    <property type="entry name" value="Asp/Glu-ADT_sf_sub_c"/>
</dbReference>
<evidence type="ECO:0000256" key="1">
    <source>
        <dbReference type="HAMAP-Rule" id="MF_00122"/>
    </source>
</evidence>
<comment type="catalytic activity">
    <reaction evidence="1">
        <text>L-aspartyl-tRNA(Asn) + L-glutamine + ATP + H2O = L-asparaginyl-tRNA(Asn) + L-glutamate + ADP + phosphate + 2 H(+)</text>
        <dbReference type="Rhea" id="RHEA:14513"/>
        <dbReference type="Rhea" id="RHEA-COMP:9674"/>
        <dbReference type="Rhea" id="RHEA-COMP:9677"/>
        <dbReference type="ChEBI" id="CHEBI:15377"/>
        <dbReference type="ChEBI" id="CHEBI:15378"/>
        <dbReference type="ChEBI" id="CHEBI:29985"/>
        <dbReference type="ChEBI" id="CHEBI:30616"/>
        <dbReference type="ChEBI" id="CHEBI:43474"/>
        <dbReference type="ChEBI" id="CHEBI:58359"/>
        <dbReference type="ChEBI" id="CHEBI:78515"/>
        <dbReference type="ChEBI" id="CHEBI:78516"/>
        <dbReference type="ChEBI" id="CHEBI:456216"/>
    </reaction>
</comment>
<keyword evidence="2" id="KW-0808">Transferase</keyword>
<organism evidence="2 3">
    <name type="scientific">Massilia atriviolacea</name>
    <dbReference type="NCBI Taxonomy" id="2495579"/>
    <lineage>
        <taxon>Bacteria</taxon>
        <taxon>Pseudomonadati</taxon>
        <taxon>Pseudomonadota</taxon>
        <taxon>Betaproteobacteria</taxon>
        <taxon>Burkholderiales</taxon>
        <taxon>Oxalobacteraceae</taxon>
        <taxon>Telluria group</taxon>
        <taxon>Massilia</taxon>
    </lineage>
</organism>
<evidence type="ECO:0000313" key="2">
    <source>
        <dbReference type="EMBL" id="RSZ55344.1"/>
    </source>
</evidence>
<dbReference type="AlphaFoldDB" id="A0A430HCV5"/>
<proteinExistence type="inferred from homology"/>
<dbReference type="GO" id="GO:0006412">
    <property type="term" value="P:translation"/>
    <property type="evidence" value="ECO:0007669"/>
    <property type="project" value="UniProtKB-UniRule"/>
</dbReference>
<dbReference type="GO" id="GO:0006450">
    <property type="term" value="P:regulation of translational fidelity"/>
    <property type="evidence" value="ECO:0007669"/>
    <property type="project" value="InterPro"/>
</dbReference>
<protein>
    <recommendedName>
        <fullName evidence="1">Aspartyl/glutamyl-tRNA(Asn/Gln) amidotransferase subunit C</fullName>
        <shortName evidence="1">Asp/Glu-ADT subunit C</shortName>
        <ecNumber evidence="1">6.3.5.-</ecNumber>
    </recommendedName>
</protein>
<dbReference type="GO" id="GO:0016740">
    <property type="term" value="F:transferase activity"/>
    <property type="evidence" value="ECO:0007669"/>
    <property type="project" value="UniProtKB-KW"/>
</dbReference>
<keyword evidence="1" id="KW-0648">Protein biosynthesis</keyword>
<keyword evidence="1" id="KW-0547">Nucleotide-binding</keyword>
<dbReference type="EMBL" id="RXLQ01000028">
    <property type="protein sequence ID" value="RSZ55344.1"/>
    <property type="molecule type" value="Genomic_DNA"/>
</dbReference>
<dbReference type="GO" id="GO:0050567">
    <property type="term" value="F:glutaminyl-tRNA synthase (glutamine-hydrolyzing) activity"/>
    <property type="evidence" value="ECO:0007669"/>
    <property type="project" value="UniProtKB-UniRule"/>
</dbReference>
<dbReference type="NCBIfam" id="TIGR00135">
    <property type="entry name" value="gatC"/>
    <property type="match status" value="1"/>
</dbReference>
<dbReference type="PANTHER" id="PTHR15004">
    <property type="entry name" value="GLUTAMYL-TRNA(GLN) AMIDOTRANSFERASE SUBUNIT C, MITOCHONDRIAL"/>
    <property type="match status" value="1"/>
</dbReference>
<dbReference type="GO" id="GO:0050566">
    <property type="term" value="F:asparaginyl-tRNA synthase (glutamine-hydrolyzing) activity"/>
    <property type="evidence" value="ECO:0007669"/>
    <property type="project" value="RHEA"/>
</dbReference>
<dbReference type="Proteomes" id="UP000278085">
    <property type="component" value="Unassembled WGS sequence"/>
</dbReference>
<comment type="catalytic activity">
    <reaction evidence="1">
        <text>L-glutamyl-tRNA(Gln) + L-glutamine + ATP + H2O = L-glutaminyl-tRNA(Gln) + L-glutamate + ADP + phosphate + H(+)</text>
        <dbReference type="Rhea" id="RHEA:17521"/>
        <dbReference type="Rhea" id="RHEA-COMP:9681"/>
        <dbReference type="Rhea" id="RHEA-COMP:9684"/>
        <dbReference type="ChEBI" id="CHEBI:15377"/>
        <dbReference type="ChEBI" id="CHEBI:15378"/>
        <dbReference type="ChEBI" id="CHEBI:29985"/>
        <dbReference type="ChEBI" id="CHEBI:30616"/>
        <dbReference type="ChEBI" id="CHEBI:43474"/>
        <dbReference type="ChEBI" id="CHEBI:58359"/>
        <dbReference type="ChEBI" id="CHEBI:78520"/>
        <dbReference type="ChEBI" id="CHEBI:78521"/>
        <dbReference type="ChEBI" id="CHEBI:456216"/>
    </reaction>
</comment>
<dbReference type="PANTHER" id="PTHR15004:SF0">
    <property type="entry name" value="GLUTAMYL-TRNA(GLN) AMIDOTRANSFERASE SUBUNIT C, MITOCHONDRIAL"/>
    <property type="match status" value="1"/>
</dbReference>
<reference evidence="2 3" key="1">
    <citation type="submission" date="2018-12" db="EMBL/GenBank/DDBJ databases">
        <authorList>
            <person name="Yang E."/>
        </authorList>
    </citation>
    <scope>NUCLEOTIDE SEQUENCE [LARGE SCALE GENOMIC DNA]</scope>
    <source>
        <strain evidence="2 3">SOD</strain>
    </source>
</reference>
<evidence type="ECO:0000313" key="3">
    <source>
        <dbReference type="Proteomes" id="UP000278085"/>
    </source>
</evidence>
<dbReference type="Gene3D" id="1.10.20.60">
    <property type="entry name" value="Glu-tRNAGln amidotransferase C subunit, N-terminal domain"/>
    <property type="match status" value="1"/>
</dbReference>
<keyword evidence="1" id="KW-0436">Ligase</keyword>
<keyword evidence="3" id="KW-1185">Reference proteome</keyword>
<keyword evidence="1" id="KW-0067">ATP-binding</keyword>
<dbReference type="HAMAP" id="MF_00122">
    <property type="entry name" value="GatC"/>
    <property type="match status" value="1"/>
</dbReference>
<dbReference type="GO" id="GO:0070681">
    <property type="term" value="P:glutaminyl-tRNAGln biosynthesis via transamidation"/>
    <property type="evidence" value="ECO:0007669"/>
    <property type="project" value="TreeGrafter"/>
</dbReference>
<comment type="subunit">
    <text evidence="1">Heterotrimer of A, B and C subunits.</text>
</comment>
<comment type="function">
    <text evidence="1">Allows the formation of correctly charged Asn-tRNA(Asn) or Gln-tRNA(Gln) through the transamidation of misacylated Asp-tRNA(Asn) or Glu-tRNA(Gln) in organisms which lack either or both of asparaginyl-tRNA or glutaminyl-tRNA synthetases. The reaction takes place in the presence of glutamine and ATP through an activated phospho-Asp-tRNA(Asn) or phospho-Glu-tRNA(Gln).</text>
</comment>
<dbReference type="RefSeq" id="WP_126077726.1">
    <property type="nucleotide sequence ID" value="NZ_CP051166.1"/>
</dbReference>
<accession>A0A430HCV5</accession>